<evidence type="ECO:0000256" key="12">
    <source>
        <dbReference type="RuleBase" id="RU003357"/>
    </source>
</evidence>
<evidence type="ECO:0000256" key="11">
    <source>
        <dbReference type="PROSITE-ProRule" id="PRU10144"/>
    </source>
</evidence>
<dbReference type="EMBL" id="QAOH01000001">
    <property type="protein sequence ID" value="PTQ75916.1"/>
    <property type="molecule type" value="Genomic_DNA"/>
</dbReference>
<evidence type="ECO:0000256" key="7">
    <source>
        <dbReference type="ARBA" id="ARBA00023077"/>
    </source>
</evidence>
<dbReference type="PROSITE" id="PS01156">
    <property type="entry name" value="TONB_DEPENDENT_REC_2"/>
    <property type="match status" value="1"/>
</dbReference>
<evidence type="ECO:0000313" key="16">
    <source>
        <dbReference type="EMBL" id="PTQ75916.1"/>
    </source>
</evidence>
<keyword evidence="4 10" id="KW-1134">Transmembrane beta strand</keyword>
<dbReference type="GO" id="GO:0015232">
    <property type="term" value="F:heme transmembrane transporter activity"/>
    <property type="evidence" value="ECO:0007669"/>
    <property type="project" value="InterPro"/>
</dbReference>
<dbReference type="AlphaFoldDB" id="A0A2T5HWF7"/>
<comment type="caution">
    <text evidence="16">The sequence shown here is derived from an EMBL/GenBank/DDBJ whole genome shotgun (WGS) entry which is preliminary data.</text>
</comment>
<reference evidence="16 17" key="1">
    <citation type="submission" date="2018-04" db="EMBL/GenBank/DDBJ databases">
        <title>Genomic Encyclopedia of Archaeal and Bacterial Type Strains, Phase II (KMG-II): from individual species to whole genera.</title>
        <authorList>
            <person name="Goeker M."/>
        </authorList>
    </citation>
    <scope>NUCLEOTIDE SEQUENCE [LARGE SCALE GENOMIC DNA]</scope>
    <source>
        <strain evidence="16 17">DSM 100434</strain>
    </source>
</reference>
<dbReference type="NCBIfam" id="TIGR01785">
    <property type="entry name" value="TonB-hemin"/>
    <property type="match status" value="1"/>
</dbReference>
<protein>
    <submittedName>
        <fullName evidence="16">Hemoglobin/transferrin/lactoferrin receptor protein</fullName>
    </submittedName>
</protein>
<accession>A0A2T5HWF7</accession>
<dbReference type="InterPro" id="IPR000531">
    <property type="entry name" value="Beta-barrel_TonB"/>
</dbReference>
<sequence length="659" mass="70886">MNTRMKLTGTSALALCLSLATLPVFAQSDDEVIQLDQIIIAYRADGTPVYAGDDTTRVDSEEVESAGASGKVDDVLRAQPSTFTRYNAQQTGVAVNIRGFEGNGRVAMAIDGVPQNFRFTGHEAMGFAYIDPLLLSSIDITRGANTTAGGTGLAGSVNFRTIDPVDLVEEGEGFGSQVKLSYGDNGNNRAGMLATAYSGTDFDVMFAATNRQSDNFEDGAGNEVSDTGQDTTSYLGKVIYRIDDNQSLKFSAMHYESEFGANSYYQEMTNDTVSLGYNLIGASPLVNLSVNAYYAENSMLYTESISGTGSYAGRNLITKTLGANVTNTSEFAFGNWLATSVNGLEYSRDDLGGTTGNVNPVDGETARFSLFSQNTFDNGPWEVTAAFRANSYTTKGVNVNEVATDIDKKSFDPKLTIGYQLTDWLQPYVSVSRTTRIPTLSETLLGGNHGDSNPSFFVPNPDLKPEVSTGFDIGFNIDKADLFVSGDRLTGRVNYYEMDVEDYIVSGAVSSGGFGYGFYNVDGTSKTKGVEVGLDYMNDLYEIGFAYTHTDSDLPPTTDGLGASQYLPDDTASLRTAVHLLDNKLTVGGIGTYVSTGPDAGSSNEDYALMDLFASYELSEAVTLDAKLTNAFDKDYTPWLTTNGKGRGRTIYVGMNLNF</sequence>
<dbReference type="GO" id="GO:0044718">
    <property type="term" value="P:siderophore transmembrane transport"/>
    <property type="evidence" value="ECO:0007669"/>
    <property type="project" value="TreeGrafter"/>
</dbReference>
<keyword evidence="9 10" id="KW-0998">Cell outer membrane</keyword>
<dbReference type="Gene3D" id="2.40.170.20">
    <property type="entry name" value="TonB-dependent receptor, beta-barrel domain"/>
    <property type="match status" value="1"/>
</dbReference>
<evidence type="ECO:0000256" key="3">
    <source>
        <dbReference type="ARBA" id="ARBA00022448"/>
    </source>
</evidence>
<evidence type="ECO:0000256" key="5">
    <source>
        <dbReference type="ARBA" id="ARBA00022692"/>
    </source>
</evidence>
<feature type="short sequence motif" description="TonB C-terminal box" evidence="11">
    <location>
        <begin position="642"/>
        <end position="659"/>
    </location>
</feature>
<evidence type="ECO:0000256" key="2">
    <source>
        <dbReference type="ARBA" id="ARBA00009810"/>
    </source>
</evidence>
<evidence type="ECO:0000313" key="17">
    <source>
        <dbReference type="Proteomes" id="UP000244077"/>
    </source>
</evidence>
<keyword evidence="7 12" id="KW-0798">TonB box</keyword>
<keyword evidence="6 13" id="KW-0732">Signal</keyword>
<dbReference type="GO" id="GO:0015344">
    <property type="term" value="F:siderophore uptake transmembrane transporter activity"/>
    <property type="evidence" value="ECO:0007669"/>
    <property type="project" value="TreeGrafter"/>
</dbReference>
<dbReference type="InterPro" id="IPR010917">
    <property type="entry name" value="TonB_rcpt_CS"/>
</dbReference>
<dbReference type="GO" id="GO:0009279">
    <property type="term" value="C:cell outer membrane"/>
    <property type="evidence" value="ECO:0007669"/>
    <property type="project" value="UniProtKB-SubCell"/>
</dbReference>
<name>A0A2T5HWF7_9RHOB</name>
<keyword evidence="8 10" id="KW-0472">Membrane</keyword>
<evidence type="ECO:0000256" key="8">
    <source>
        <dbReference type="ARBA" id="ARBA00023136"/>
    </source>
</evidence>
<dbReference type="PANTHER" id="PTHR30069">
    <property type="entry name" value="TONB-DEPENDENT OUTER MEMBRANE RECEPTOR"/>
    <property type="match status" value="1"/>
</dbReference>
<evidence type="ECO:0000259" key="14">
    <source>
        <dbReference type="Pfam" id="PF00593"/>
    </source>
</evidence>
<keyword evidence="3 10" id="KW-0813">Transport</keyword>
<keyword evidence="5 10" id="KW-0812">Transmembrane</keyword>
<evidence type="ECO:0000256" key="9">
    <source>
        <dbReference type="ARBA" id="ARBA00023237"/>
    </source>
</evidence>
<evidence type="ECO:0000256" key="6">
    <source>
        <dbReference type="ARBA" id="ARBA00022729"/>
    </source>
</evidence>
<feature type="domain" description="TonB-dependent receptor plug" evidence="15">
    <location>
        <begin position="55"/>
        <end position="156"/>
    </location>
</feature>
<comment type="subcellular location">
    <subcellularLocation>
        <location evidence="1 10">Cell outer membrane</location>
        <topology evidence="1 10">Multi-pass membrane protein</topology>
    </subcellularLocation>
</comment>
<dbReference type="InterPro" id="IPR011276">
    <property type="entry name" value="TonB_haem/Hb_rcpt"/>
</dbReference>
<feature type="domain" description="TonB-dependent receptor-like beta-barrel" evidence="14">
    <location>
        <begin position="230"/>
        <end position="630"/>
    </location>
</feature>
<dbReference type="InterPro" id="IPR037066">
    <property type="entry name" value="Plug_dom_sf"/>
</dbReference>
<dbReference type="CDD" id="cd01347">
    <property type="entry name" value="ligand_gated_channel"/>
    <property type="match status" value="1"/>
</dbReference>
<feature type="chain" id="PRO_5015737192" evidence="13">
    <location>
        <begin position="27"/>
        <end position="659"/>
    </location>
</feature>
<dbReference type="PROSITE" id="PS52016">
    <property type="entry name" value="TONB_DEPENDENT_REC_3"/>
    <property type="match status" value="1"/>
</dbReference>
<evidence type="ECO:0000256" key="4">
    <source>
        <dbReference type="ARBA" id="ARBA00022452"/>
    </source>
</evidence>
<comment type="similarity">
    <text evidence="2 10 12">Belongs to the TonB-dependent receptor family.</text>
</comment>
<dbReference type="Pfam" id="PF07715">
    <property type="entry name" value="Plug"/>
    <property type="match status" value="1"/>
</dbReference>
<dbReference type="Pfam" id="PF00593">
    <property type="entry name" value="TonB_dep_Rec_b-barrel"/>
    <property type="match status" value="1"/>
</dbReference>
<proteinExistence type="inferred from homology"/>
<evidence type="ECO:0000256" key="1">
    <source>
        <dbReference type="ARBA" id="ARBA00004571"/>
    </source>
</evidence>
<dbReference type="InterPro" id="IPR036942">
    <property type="entry name" value="Beta-barrel_TonB_sf"/>
</dbReference>
<dbReference type="Gene3D" id="2.170.130.10">
    <property type="entry name" value="TonB-dependent receptor, plug domain"/>
    <property type="match status" value="1"/>
</dbReference>
<evidence type="ECO:0000256" key="10">
    <source>
        <dbReference type="PROSITE-ProRule" id="PRU01360"/>
    </source>
</evidence>
<keyword evidence="16" id="KW-0675">Receptor</keyword>
<keyword evidence="17" id="KW-1185">Reference proteome</keyword>
<dbReference type="SUPFAM" id="SSF56935">
    <property type="entry name" value="Porins"/>
    <property type="match status" value="1"/>
</dbReference>
<dbReference type="PANTHER" id="PTHR30069:SF41">
    <property type="entry name" value="HEME_HEMOPEXIN UTILIZATION PROTEIN C"/>
    <property type="match status" value="1"/>
</dbReference>
<feature type="signal peptide" evidence="13">
    <location>
        <begin position="1"/>
        <end position="26"/>
    </location>
</feature>
<dbReference type="Proteomes" id="UP000244077">
    <property type="component" value="Unassembled WGS sequence"/>
</dbReference>
<dbReference type="InterPro" id="IPR012910">
    <property type="entry name" value="Plug_dom"/>
</dbReference>
<dbReference type="OrthoDB" id="9760333at2"/>
<evidence type="ECO:0000259" key="15">
    <source>
        <dbReference type="Pfam" id="PF07715"/>
    </source>
</evidence>
<dbReference type="InterPro" id="IPR039426">
    <property type="entry name" value="TonB-dep_rcpt-like"/>
</dbReference>
<dbReference type="RefSeq" id="WP_107814903.1">
    <property type="nucleotide sequence ID" value="NZ_QAOH01000001.1"/>
</dbReference>
<evidence type="ECO:0000256" key="13">
    <source>
        <dbReference type="SAM" id="SignalP"/>
    </source>
</evidence>
<organism evidence="16 17">
    <name type="scientific">Celeribacter persicus</name>
    <dbReference type="NCBI Taxonomy" id="1651082"/>
    <lineage>
        <taxon>Bacteria</taxon>
        <taxon>Pseudomonadati</taxon>
        <taxon>Pseudomonadota</taxon>
        <taxon>Alphaproteobacteria</taxon>
        <taxon>Rhodobacterales</taxon>
        <taxon>Roseobacteraceae</taxon>
        <taxon>Celeribacter</taxon>
    </lineage>
</organism>
<gene>
    <name evidence="16" type="ORF">C8N42_101459</name>
</gene>